<dbReference type="GO" id="GO:0016787">
    <property type="term" value="F:hydrolase activity"/>
    <property type="evidence" value="ECO:0007669"/>
    <property type="project" value="UniProtKB-KW"/>
</dbReference>
<evidence type="ECO:0000256" key="1">
    <source>
        <dbReference type="ARBA" id="ARBA00001947"/>
    </source>
</evidence>
<dbReference type="SUPFAM" id="SSF56281">
    <property type="entry name" value="Metallo-hydrolase/oxidoreductase"/>
    <property type="match status" value="1"/>
</dbReference>
<dbReference type="Gene3D" id="3.60.15.10">
    <property type="entry name" value="Ribonuclease Z/Hydroxyacylglutathione hydrolase-like"/>
    <property type="match status" value="1"/>
</dbReference>
<keyword evidence="9" id="KW-1185">Reference proteome</keyword>
<accession>A0A9P3FLV4</accession>
<evidence type="ECO:0000256" key="3">
    <source>
        <dbReference type="ARBA" id="ARBA00022723"/>
    </source>
</evidence>
<dbReference type="PANTHER" id="PTHR42978:SF2">
    <property type="entry name" value="102 KBASES UNSTABLE REGION: FROM 1 TO 119443"/>
    <property type="match status" value="1"/>
</dbReference>
<feature type="domain" description="Metallo-beta-lactamase" evidence="7">
    <location>
        <begin position="2"/>
        <end position="125"/>
    </location>
</feature>
<evidence type="ECO:0000256" key="4">
    <source>
        <dbReference type="ARBA" id="ARBA00022801"/>
    </source>
</evidence>
<comment type="similarity">
    <text evidence="2">Belongs to the metallo-beta-lactamase superfamily.</text>
</comment>
<keyword evidence="5" id="KW-0862">Zinc</keyword>
<keyword evidence="3" id="KW-0479">Metal-binding</keyword>
<comment type="caution">
    <text evidence="8">The sequence shown here is derived from an EMBL/GenBank/DDBJ whole genome shotgun (WGS) entry which is preliminary data.</text>
</comment>
<dbReference type="AlphaFoldDB" id="A0A9P3FLV4"/>
<name>A0A9P3FLV4_9PEZI</name>
<evidence type="ECO:0000256" key="5">
    <source>
        <dbReference type="ARBA" id="ARBA00022833"/>
    </source>
</evidence>
<dbReference type="InterPro" id="IPR001279">
    <property type="entry name" value="Metallo-B-lactamas"/>
</dbReference>
<organism evidence="8 9">
    <name type="scientific">Cercospora kikuchii</name>
    <dbReference type="NCBI Taxonomy" id="84275"/>
    <lineage>
        <taxon>Eukaryota</taxon>
        <taxon>Fungi</taxon>
        <taxon>Dikarya</taxon>
        <taxon>Ascomycota</taxon>
        <taxon>Pezizomycotina</taxon>
        <taxon>Dothideomycetes</taxon>
        <taxon>Dothideomycetidae</taxon>
        <taxon>Mycosphaerellales</taxon>
        <taxon>Mycosphaerellaceae</taxon>
        <taxon>Cercospora</taxon>
    </lineage>
</organism>
<keyword evidence="4" id="KW-0378">Hydrolase</keyword>
<dbReference type="Proteomes" id="UP000825890">
    <property type="component" value="Unassembled WGS sequence"/>
</dbReference>
<evidence type="ECO:0000259" key="7">
    <source>
        <dbReference type="Pfam" id="PF00753"/>
    </source>
</evidence>
<sequence>MDHVSGLPDIPKETPINVGPHGAESTLLLTVFSQGTTDNLSHERRPLREFNIPKDADGKFKGVIDIFGDGTYSAILTPGHTAGHLASVGRTPSGPVLMTGDVCHARWGSENGVEPGSSLAERDPSRESLLGLEALSDRHPDMVVKLGHQA</sequence>
<dbReference type="GeneID" id="68297944"/>
<dbReference type="EMBL" id="BOLY01000009">
    <property type="protein sequence ID" value="GIZ49337.1"/>
    <property type="molecule type" value="Genomic_DNA"/>
</dbReference>
<dbReference type="OrthoDB" id="10250730at2759"/>
<comment type="cofactor">
    <cofactor evidence="1">
        <name>Zn(2+)</name>
        <dbReference type="ChEBI" id="CHEBI:29105"/>
    </cofactor>
</comment>
<evidence type="ECO:0000313" key="8">
    <source>
        <dbReference type="EMBL" id="GIZ49337.1"/>
    </source>
</evidence>
<dbReference type="InterPro" id="IPR051013">
    <property type="entry name" value="MBL_superfamily_lactonases"/>
</dbReference>
<evidence type="ECO:0000256" key="6">
    <source>
        <dbReference type="SAM" id="MobiDB-lite"/>
    </source>
</evidence>
<protein>
    <recommendedName>
        <fullName evidence="7">Metallo-beta-lactamase domain-containing protein</fullName>
    </recommendedName>
</protein>
<dbReference type="RefSeq" id="XP_044663824.1">
    <property type="nucleotide sequence ID" value="XM_044807889.1"/>
</dbReference>
<gene>
    <name evidence="8" type="ORF">CKM354_001236900</name>
</gene>
<dbReference type="InterPro" id="IPR036866">
    <property type="entry name" value="RibonucZ/Hydroxyglut_hydro"/>
</dbReference>
<dbReference type="GO" id="GO:0046872">
    <property type="term" value="F:metal ion binding"/>
    <property type="evidence" value="ECO:0007669"/>
    <property type="project" value="UniProtKB-KW"/>
</dbReference>
<proteinExistence type="inferred from homology"/>
<dbReference type="Pfam" id="PF00753">
    <property type="entry name" value="Lactamase_B"/>
    <property type="match status" value="1"/>
</dbReference>
<feature type="region of interest" description="Disordered" evidence="6">
    <location>
        <begin position="1"/>
        <end position="21"/>
    </location>
</feature>
<reference evidence="8 9" key="1">
    <citation type="submission" date="2021-01" db="EMBL/GenBank/DDBJ databases">
        <title>Cercospora kikuchii MAFF 305040 whole genome shotgun sequence.</title>
        <authorList>
            <person name="Kashiwa T."/>
            <person name="Suzuki T."/>
        </authorList>
    </citation>
    <scope>NUCLEOTIDE SEQUENCE [LARGE SCALE GENOMIC DNA]</scope>
    <source>
        <strain evidence="8 9">MAFF 305040</strain>
    </source>
</reference>
<evidence type="ECO:0000256" key="2">
    <source>
        <dbReference type="ARBA" id="ARBA00007749"/>
    </source>
</evidence>
<evidence type="ECO:0000313" key="9">
    <source>
        <dbReference type="Proteomes" id="UP000825890"/>
    </source>
</evidence>
<dbReference type="PANTHER" id="PTHR42978">
    <property type="entry name" value="QUORUM-QUENCHING LACTONASE YTNP-RELATED-RELATED"/>
    <property type="match status" value="1"/>
</dbReference>